<accession>A0A6B0U240</accession>
<protein>
    <submittedName>
        <fullName evidence="6">FCD domain-containing protein</fullName>
    </submittedName>
</protein>
<dbReference type="SUPFAM" id="SSF48008">
    <property type="entry name" value="GntR ligand-binding domain-like"/>
    <property type="match status" value="1"/>
</dbReference>
<dbReference type="PANTHER" id="PTHR43537:SF20">
    <property type="entry name" value="HTH-TYPE TRANSCRIPTIONAL REPRESSOR GLAR"/>
    <property type="match status" value="1"/>
</dbReference>
<evidence type="ECO:0000259" key="4">
    <source>
        <dbReference type="SMART" id="SM00345"/>
    </source>
</evidence>
<dbReference type="Pfam" id="PF00392">
    <property type="entry name" value="GntR"/>
    <property type="match status" value="1"/>
</dbReference>
<name>A0A6B0U240_9RHOB</name>
<dbReference type="GO" id="GO:0003677">
    <property type="term" value="F:DNA binding"/>
    <property type="evidence" value="ECO:0007669"/>
    <property type="project" value="UniProtKB-KW"/>
</dbReference>
<evidence type="ECO:0000256" key="3">
    <source>
        <dbReference type="ARBA" id="ARBA00023163"/>
    </source>
</evidence>
<dbReference type="InterPro" id="IPR036390">
    <property type="entry name" value="WH_DNA-bd_sf"/>
</dbReference>
<dbReference type="EMBL" id="WUWG01000003">
    <property type="protein sequence ID" value="MXU65101.1"/>
    <property type="molecule type" value="Genomic_DNA"/>
</dbReference>
<dbReference type="Gene3D" id="1.10.10.10">
    <property type="entry name" value="Winged helix-like DNA-binding domain superfamily/Winged helix DNA-binding domain"/>
    <property type="match status" value="1"/>
</dbReference>
<gene>
    <name evidence="6" type="ORF">GSH16_06555</name>
</gene>
<dbReference type="Gene3D" id="1.20.120.530">
    <property type="entry name" value="GntR ligand-binding domain-like"/>
    <property type="match status" value="1"/>
</dbReference>
<sequence>MSTTDLQNQPNQSSTQRTYLKLRNEIITGKLVPGERLKVETLKDSYGTGASPIREALSLLTSDQLVERLDQRGFRVAQTSRKQFGEILDLRCTLDDKALRQSVQNGGRDWEENLVLVHHYLSRTDRSDAEVFEERHKRFHMALLEACESPILLRFCSQLYDLNVRYRFLAGRSKSYSSRDVEAEHLAILDAAVSRDVEATSAYLMAHYRNTGGFLAELMDAPAKTGT</sequence>
<dbReference type="SUPFAM" id="SSF46785">
    <property type="entry name" value="Winged helix' DNA-binding domain"/>
    <property type="match status" value="1"/>
</dbReference>
<dbReference type="PANTHER" id="PTHR43537">
    <property type="entry name" value="TRANSCRIPTIONAL REGULATOR, GNTR FAMILY"/>
    <property type="match status" value="1"/>
</dbReference>
<dbReference type="InterPro" id="IPR036388">
    <property type="entry name" value="WH-like_DNA-bd_sf"/>
</dbReference>
<keyword evidence="1" id="KW-0805">Transcription regulation</keyword>
<reference evidence="6 7" key="1">
    <citation type="submission" date="2019-12" db="EMBL/GenBank/DDBJ databases">
        <title>Strain KN286 was isolated from seawater, which was collected from Caroline Seamount in the tropical western Pacific.</title>
        <authorList>
            <person name="Wang Q."/>
        </authorList>
    </citation>
    <scope>NUCLEOTIDE SEQUENCE [LARGE SCALE GENOMIC DNA]</scope>
    <source>
        <strain evidence="6 7">KN286</strain>
    </source>
</reference>
<dbReference type="InterPro" id="IPR011711">
    <property type="entry name" value="GntR_C"/>
</dbReference>
<keyword evidence="7" id="KW-1185">Reference proteome</keyword>
<keyword evidence="3" id="KW-0804">Transcription</keyword>
<evidence type="ECO:0000259" key="5">
    <source>
        <dbReference type="SMART" id="SM00895"/>
    </source>
</evidence>
<evidence type="ECO:0000313" key="6">
    <source>
        <dbReference type="EMBL" id="MXU65101.1"/>
    </source>
</evidence>
<evidence type="ECO:0000313" key="7">
    <source>
        <dbReference type="Proteomes" id="UP000436016"/>
    </source>
</evidence>
<evidence type="ECO:0000256" key="1">
    <source>
        <dbReference type="ARBA" id="ARBA00023015"/>
    </source>
</evidence>
<dbReference type="Pfam" id="PF07729">
    <property type="entry name" value="FCD"/>
    <property type="match status" value="1"/>
</dbReference>
<evidence type="ECO:0000256" key="2">
    <source>
        <dbReference type="ARBA" id="ARBA00023125"/>
    </source>
</evidence>
<dbReference type="RefSeq" id="WP_160853278.1">
    <property type="nucleotide sequence ID" value="NZ_WUWG01000003.1"/>
</dbReference>
<dbReference type="InterPro" id="IPR000524">
    <property type="entry name" value="Tscrpt_reg_HTH_GntR"/>
</dbReference>
<dbReference type="InterPro" id="IPR008920">
    <property type="entry name" value="TF_FadR/GntR_C"/>
</dbReference>
<feature type="domain" description="HTH gntR-type" evidence="4">
    <location>
        <begin position="18"/>
        <end position="76"/>
    </location>
</feature>
<dbReference type="SMART" id="SM00895">
    <property type="entry name" value="FCD"/>
    <property type="match status" value="1"/>
</dbReference>
<comment type="caution">
    <text evidence="6">The sequence shown here is derived from an EMBL/GenBank/DDBJ whole genome shotgun (WGS) entry which is preliminary data.</text>
</comment>
<dbReference type="GO" id="GO:0003700">
    <property type="term" value="F:DNA-binding transcription factor activity"/>
    <property type="evidence" value="ECO:0007669"/>
    <property type="project" value="InterPro"/>
</dbReference>
<organism evidence="6 7">
    <name type="scientific">Oceanomicrobium pacificus</name>
    <dbReference type="NCBI Taxonomy" id="2692916"/>
    <lineage>
        <taxon>Bacteria</taxon>
        <taxon>Pseudomonadati</taxon>
        <taxon>Pseudomonadota</taxon>
        <taxon>Alphaproteobacteria</taxon>
        <taxon>Rhodobacterales</taxon>
        <taxon>Paracoccaceae</taxon>
        <taxon>Oceanomicrobium</taxon>
    </lineage>
</organism>
<proteinExistence type="predicted"/>
<feature type="domain" description="GntR C-terminal" evidence="5">
    <location>
        <begin position="86"/>
        <end position="210"/>
    </location>
</feature>
<dbReference type="AlphaFoldDB" id="A0A6B0U240"/>
<dbReference type="Proteomes" id="UP000436016">
    <property type="component" value="Unassembled WGS sequence"/>
</dbReference>
<keyword evidence="2" id="KW-0238">DNA-binding</keyword>
<dbReference type="SMART" id="SM00345">
    <property type="entry name" value="HTH_GNTR"/>
    <property type="match status" value="1"/>
</dbReference>